<evidence type="ECO:0000256" key="3">
    <source>
        <dbReference type="ARBA" id="ARBA00007870"/>
    </source>
</evidence>
<keyword evidence="8 13" id="KW-0560">Oxidoreductase</keyword>
<dbReference type="GO" id="GO:0005737">
    <property type="term" value="C:cytoplasm"/>
    <property type="evidence" value="ECO:0007669"/>
    <property type="project" value="TreeGrafter"/>
</dbReference>
<feature type="domain" description="Ketopantoate reductase N-terminal" evidence="11">
    <location>
        <begin position="64"/>
        <end position="217"/>
    </location>
</feature>
<evidence type="ECO:0000256" key="1">
    <source>
        <dbReference type="ARBA" id="ARBA00002919"/>
    </source>
</evidence>
<dbReference type="InterPro" id="IPR013328">
    <property type="entry name" value="6PGD_dom2"/>
</dbReference>
<dbReference type="InterPro" id="IPR008927">
    <property type="entry name" value="6-PGluconate_DH-like_C_sf"/>
</dbReference>
<dbReference type="EMBL" id="VCIW01000020">
    <property type="protein sequence ID" value="TLS49586.1"/>
    <property type="molecule type" value="Genomic_DNA"/>
</dbReference>
<feature type="domain" description="Ketopantoate reductase C-terminal" evidence="12">
    <location>
        <begin position="252"/>
        <end position="375"/>
    </location>
</feature>
<comment type="function">
    <text evidence="1">Catalyzes the NADPH-dependent reduction of ketopantoate into pantoic acid.</text>
</comment>
<evidence type="ECO:0000256" key="5">
    <source>
        <dbReference type="ARBA" id="ARBA00019465"/>
    </source>
</evidence>
<evidence type="ECO:0000259" key="11">
    <source>
        <dbReference type="Pfam" id="PF02558"/>
    </source>
</evidence>
<accession>A0A5R9G5I3</accession>
<evidence type="ECO:0000256" key="7">
    <source>
        <dbReference type="ARBA" id="ARBA00022857"/>
    </source>
</evidence>
<dbReference type="EC" id="1.1.1.169" evidence="4"/>
<keyword evidence="6" id="KW-0566">Pantothenate biosynthesis</keyword>
<dbReference type="InterPro" id="IPR003710">
    <property type="entry name" value="ApbA"/>
</dbReference>
<dbReference type="SUPFAM" id="SSF51735">
    <property type="entry name" value="NAD(P)-binding Rossmann-fold domains"/>
    <property type="match status" value="1"/>
</dbReference>
<dbReference type="InterPro" id="IPR050838">
    <property type="entry name" value="Ketopantoate_reductase"/>
</dbReference>
<evidence type="ECO:0000256" key="10">
    <source>
        <dbReference type="ARBA" id="ARBA00048793"/>
    </source>
</evidence>
<gene>
    <name evidence="13" type="ORF">FE782_24675</name>
</gene>
<evidence type="ECO:0000313" key="14">
    <source>
        <dbReference type="Proteomes" id="UP000309676"/>
    </source>
</evidence>
<dbReference type="InterPro" id="IPR036291">
    <property type="entry name" value="NAD(P)-bd_dom_sf"/>
</dbReference>
<dbReference type="PANTHER" id="PTHR43765:SF2">
    <property type="entry name" value="2-DEHYDROPANTOATE 2-REDUCTASE"/>
    <property type="match status" value="1"/>
</dbReference>
<comment type="caution">
    <text evidence="13">The sequence shown here is derived from an EMBL/GenBank/DDBJ whole genome shotgun (WGS) entry which is preliminary data.</text>
</comment>
<dbReference type="Gene3D" id="3.40.50.720">
    <property type="entry name" value="NAD(P)-binding Rossmann-like Domain"/>
    <property type="match status" value="1"/>
</dbReference>
<evidence type="ECO:0000313" key="13">
    <source>
        <dbReference type="EMBL" id="TLS49586.1"/>
    </source>
</evidence>
<dbReference type="InterPro" id="IPR013332">
    <property type="entry name" value="KPR_N"/>
</dbReference>
<name>A0A5R9G5I3_9BACL</name>
<dbReference type="Pfam" id="PF02558">
    <property type="entry name" value="ApbA"/>
    <property type="match status" value="1"/>
</dbReference>
<keyword evidence="7" id="KW-0521">NADP</keyword>
<proteinExistence type="inferred from homology"/>
<sequence length="389" mass="40461">MTLAQLSADAGVGDAANAVSIWIAAARRKSGRNIFITNTPITIQTNRRARRFPRPRRDRTMNIDIVGGGSLGLLLAGKAARVAGVRVRLIARTSAQAEGIARDGVSVLETSGVERRSRLSCASFDAAVSEPVEADWLWFATKQTHWSEALLAYAAGAAKAGARLLLFQNGVGHAERLAGAGAPPESVFVAVTTEGARKTAADAVAHTGAGTTAIGSAGAAASEAAAADLTGQALPARDVLRAAGFDADVVPDIERYVRRKLLTNSVINPLTAVLRATNGELAASPHYRSVMRALFDEAYAALTTAADAADPEAEWRQVLRVCELTAGNHSSMLQDVLGGRETEIEAITGAVLRSAAAKGLAAPTNAAMYAMVRGLSSAKVDADSHSRDS</sequence>
<dbReference type="Gene3D" id="1.10.1040.10">
    <property type="entry name" value="N-(1-d-carboxylethyl)-l-norvaline Dehydrogenase, domain 2"/>
    <property type="match status" value="1"/>
</dbReference>
<evidence type="ECO:0000259" key="12">
    <source>
        <dbReference type="Pfam" id="PF08546"/>
    </source>
</evidence>
<dbReference type="GO" id="GO:0008677">
    <property type="term" value="F:2-dehydropantoate 2-reductase activity"/>
    <property type="evidence" value="ECO:0007669"/>
    <property type="project" value="UniProtKB-EC"/>
</dbReference>
<dbReference type="SUPFAM" id="SSF48179">
    <property type="entry name" value="6-phosphogluconate dehydrogenase C-terminal domain-like"/>
    <property type="match status" value="1"/>
</dbReference>
<protein>
    <recommendedName>
        <fullName evidence="5">2-dehydropantoate 2-reductase</fullName>
        <ecNumber evidence="4">1.1.1.169</ecNumber>
    </recommendedName>
    <alternativeName>
        <fullName evidence="9">Ketopantoate reductase</fullName>
    </alternativeName>
</protein>
<dbReference type="AlphaFoldDB" id="A0A5R9G5I3"/>
<evidence type="ECO:0000256" key="8">
    <source>
        <dbReference type="ARBA" id="ARBA00023002"/>
    </source>
</evidence>
<reference evidence="13 14" key="1">
    <citation type="submission" date="2019-05" db="EMBL/GenBank/DDBJ databases">
        <authorList>
            <person name="Narsing Rao M.P."/>
            <person name="Li W.J."/>
        </authorList>
    </citation>
    <scope>NUCLEOTIDE SEQUENCE [LARGE SCALE GENOMIC DNA]</scope>
    <source>
        <strain evidence="13 14">SYSU_K30003</strain>
    </source>
</reference>
<comment type="pathway">
    <text evidence="2">Cofactor biosynthesis; (R)-pantothenate biosynthesis; (R)-pantoate from 3-methyl-2-oxobutanoate: step 2/2.</text>
</comment>
<dbReference type="NCBIfam" id="TIGR00745">
    <property type="entry name" value="apbA_panE"/>
    <property type="match status" value="1"/>
</dbReference>
<comment type="catalytic activity">
    <reaction evidence="10">
        <text>(R)-pantoate + NADP(+) = 2-dehydropantoate + NADPH + H(+)</text>
        <dbReference type="Rhea" id="RHEA:16233"/>
        <dbReference type="ChEBI" id="CHEBI:11561"/>
        <dbReference type="ChEBI" id="CHEBI:15378"/>
        <dbReference type="ChEBI" id="CHEBI:15980"/>
        <dbReference type="ChEBI" id="CHEBI:57783"/>
        <dbReference type="ChEBI" id="CHEBI:58349"/>
        <dbReference type="EC" id="1.1.1.169"/>
    </reaction>
</comment>
<evidence type="ECO:0000256" key="6">
    <source>
        <dbReference type="ARBA" id="ARBA00022655"/>
    </source>
</evidence>
<dbReference type="Proteomes" id="UP000309676">
    <property type="component" value="Unassembled WGS sequence"/>
</dbReference>
<keyword evidence="14" id="KW-1185">Reference proteome</keyword>
<evidence type="ECO:0000256" key="4">
    <source>
        <dbReference type="ARBA" id="ARBA00013014"/>
    </source>
</evidence>
<evidence type="ECO:0000256" key="9">
    <source>
        <dbReference type="ARBA" id="ARBA00032024"/>
    </source>
</evidence>
<dbReference type="InterPro" id="IPR013752">
    <property type="entry name" value="KPA_reductase"/>
</dbReference>
<evidence type="ECO:0000256" key="2">
    <source>
        <dbReference type="ARBA" id="ARBA00004994"/>
    </source>
</evidence>
<dbReference type="GO" id="GO:0050661">
    <property type="term" value="F:NADP binding"/>
    <property type="evidence" value="ECO:0007669"/>
    <property type="project" value="TreeGrafter"/>
</dbReference>
<comment type="similarity">
    <text evidence="3">Belongs to the ketopantoate reductase family.</text>
</comment>
<organism evidence="13 14">
    <name type="scientific">Paenibacillus antri</name>
    <dbReference type="NCBI Taxonomy" id="2582848"/>
    <lineage>
        <taxon>Bacteria</taxon>
        <taxon>Bacillati</taxon>
        <taxon>Bacillota</taxon>
        <taxon>Bacilli</taxon>
        <taxon>Bacillales</taxon>
        <taxon>Paenibacillaceae</taxon>
        <taxon>Paenibacillus</taxon>
    </lineage>
</organism>
<dbReference type="Pfam" id="PF08546">
    <property type="entry name" value="ApbA_C"/>
    <property type="match status" value="1"/>
</dbReference>
<dbReference type="PANTHER" id="PTHR43765">
    <property type="entry name" value="2-DEHYDROPANTOATE 2-REDUCTASE-RELATED"/>
    <property type="match status" value="1"/>
</dbReference>
<dbReference type="GO" id="GO:0015940">
    <property type="term" value="P:pantothenate biosynthetic process"/>
    <property type="evidence" value="ECO:0007669"/>
    <property type="project" value="UniProtKB-KW"/>
</dbReference>